<dbReference type="OMA" id="FEWWRRR"/>
<dbReference type="PANTHER" id="PTHR24289">
    <property type="entry name" value="STEROID 17-ALPHA-HYDROXYLASE/17,20 LYASE"/>
    <property type="match status" value="1"/>
</dbReference>
<evidence type="ECO:0008006" key="9">
    <source>
        <dbReference type="Google" id="ProtNLM"/>
    </source>
</evidence>
<name>A0A670XMN0_PSETE</name>
<dbReference type="GO" id="GO:0042448">
    <property type="term" value="P:progesterone metabolic process"/>
    <property type="evidence" value="ECO:0007669"/>
    <property type="project" value="TreeGrafter"/>
</dbReference>
<dbReference type="GO" id="GO:0042446">
    <property type="term" value="P:hormone biosynthetic process"/>
    <property type="evidence" value="ECO:0007669"/>
    <property type="project" value="TreeGrafter"/>
</dbReference>
<keyword evidence="4" id="KW-0560">Oxidoreductase</keyword>
<evidence type="ECO:0000256" key="5">
    <source>
        <dbReference type="ARBA" id="ARBA00023004"/>
    </source>
</evidence>
<dbReference type="GO" id="GO:0005506">
    <property type="term" value="F:iron ion binding"/>
    <property type="evidence" value="ECO:0007669"/>
    <property type="project" value="InterPro"/>
</dbReference>
<protein>
    <recommendedName>
        <fullName evidence="9">Cytochrome P450 family 21 subfamily A member 2</fullName>
    </recommendedName>
</protein>
<dbReference type="PRINTS" id="PR00463">
    <property type="entry name" value="EP450I"/>
</dbReference>
<dbReference type="InterPro" id="IPR036396">
    <property type="entry name" value="Cyt_P450_sf"/>
</dbReference>
<keyword evidence="5" id="KW-0408">Iron</keyword>
<reference evidence="7" key="2">
    <citation type="submission" date="2025-09" db="UniProtKB">
        <authorList>
            <consortium name="Ensembl"/>
        </authorList>
    </citation>
    <scope>IDENTIFICATION</scope>
</reference>
<organism evidence="7 8">
    <name type="scientific">Pseudonaja textilis</name>
    <name type="common">Eastern brown snake</name>
    <dbReference type="NCBI Taxonomy" id="8673"/>
    <lineage>
        <taxon>Eukaryota</taxon>
        <taxon>Metazoa</taxon>
        <taxon>Chordata</taxon>
        <taxon>Craniata</taxon>
        <taxon>Vertebrata</taxon>
        <taxon>Euteleostomi</taxon>
        <taxon>Lepidosauria</taxon>
        <taxon>Squamata</taxon>
        <taxon>Bifurcata</taxon>
        <taxon>Unidentata</taxon>
        <taxon>Episquamata</taxon>
        <taxon>Toxicofera</taxon>
        <taxon>Serpentes</taxon>
        <taxon>Colubroidea</taxon>
        <taxon>Elapidae</taxon>
        <taxon>Hydrophiinae</taxon>
        <taxon>Pseudonaja</taxon>
    </lineage>
</organism>
<evidence type="ECO:0000256" key="4">
    <source>
        <dbReference type="ARBA" id="ARBA00023002"/>
    </source>
</evidence>
<dbReference type="InterPro" id="IPR002401">
    <property type="entry name" value="Cyt_P450_E_grp-I"/>
</dbReference>
<dbReference type="SUPFAM" id="SSF48264">
    <property type="entry name" value="Cytochrome P450"/>
    <property type="match status" value="1"/>
</dbReference>
<keyword evidence="2" id="KW-0349">Heme</keyword>
<dbReference type="GO" id="GO:0004508">
    <property type="term" value="F:steroid 17-alpha-monooxygenase activity"/>
    <property type="evidence" value="ECO:0007669"/>
    <property type="project" value="TreeGrafter"/>
</dbReference>
<evidence type="ECO:0000256" key="6">
    <source>
        <dbReference type="ARBA" id="ARBA00023033"/>
    </source>
</evidence>
<evidence type="ECO:0000256" key="3">
    <source>
        <dbReference type="ARBA" id="ARBA00022723"/>
    </source>
</evidence>
<accession>A0A670XMN0</accession>
<evidence type="ECO:0000256" key="2">
    <source>
        <dbReference type="ARBA" id="ARBA00022617"/>
    </source>
</evidence>
<keyword evidence="8" id="KW-1185">Reference proteome</keyword>
<evidence type="ECO:0000313" key="8">
    <source>
        <dbReference type="Proteomes" id="UP000472273"/>
    </source>
</evidence>
<evidence type="ECO:0000313" key="7">
    <source>
        <dbReference type="Ensembl" id="ENSPTXP00000000594.1"/>
    </source>
</evidence>
<dbReference type="Proteomes" id="UP000472273">
    <property type="component" value="Unplaced"/>
</dbReference>
<dbReference type="GeneTree" id="ENSGT00950000183037"/>
<dbReference type="GO" id="GO:0020037">
    <property type="term" value="F:heme binding"/>
    <property type="evidence" value="ECO:0007669"/>
    <property type="project" value="InterPro"/>
</dbReference>
<dbReference type="Ensembl" id="ENSPTXT00000000613.1">
    <property type="protein sequence ID" value="ENSPTXP00000000594.1"/>
    <property type="gene ID" value="ENSPTXG00000000533.1"/>
</dbReference>
<dbReference type="Pfam" id="PF00067">
    <property type="entry name" value="p450"/>
    <property type="match status" value="1"/>
</dbReference>
<proteinExistence type="inferred from homology"/>
<keyword evidence="3" id="KW-0479">Metal-binding</keyword>
<dbReference type="AlphaFoldDB" id="A0A670XMN0"/>
<comment type="similarity">
    <text evidence="1">Belongs to the cytochrome P450 family.</text>
</comment>
<evidence type="ECO:0000256" key="1">
    <source>
        <dbReference type="ARBA" id="ARBA00010617"/>
    </source>
</evidence>
<sequence>MQDLLLLLLLLLLAFQAVKFLVFEWWRRRRLEPPGPFPWPLLGNAAQLGRAPHLAFGRLAATYGSVFQLRLGRWPVVVLSGERAIREALIRQGAAFAGRPPFPSFQLVSDLWTSTCRIPQPAKVAEEFWELKSTSLKMAKVGDP</sequence>
<reference evidence="7" key="1">
    <citation type="submission" date="2025-08" db="UniProtKB">
        <authorList>
            <consortium name="Ensembl"/>
        </authorList>
    </citation>
    <scope>IDENTIFICATION</scope>
</reference>
<keyword evidence="6" id="KW-0503">Monooxygenase</keyword>
<dbReference type="PANTHER" id="PTHR24289:SF15">
    <property type="entry name" value="CYTOCHROME P450 FAMILY 1 SUBFAMILY B MEMBER 1"/>
    <property type="match status" value="1"/>
</dbReference>
<dbReference type="InterPro" id="IPR001128">
    <property type="entry name" value="Cyt_P450"/>
</dbReference>
<dbReference type="Gene3D" id="1.10.630.10">
    <property type="entry name" value="Cytochrome P450"/>
    <property type="match status" value="1"/>
</dbReference>